<feature type="signal peptide" evidence="1">
    <location>
        <begin position="1"/>
        <end position="20"/>
    </location>
</feature>
<name>A0A378I2G7_9GAMM</name>
<dbReference type="RefSeq" id="WP_115302877.1">
    <property type="nucleotide sequence ID" value="NZ_CAAAHO010000007.1"/>
</dbReference>
<dbReference type="AlphaFoldDB" id="A0A378I2G7"/>
<dbReference type="PANTHER" id="PTHR37017:SF11">
    <property type="entry name" value="ESTERASE_LIPASE_THIOESTERASE DOMAIN-CONTAINING PROTEIN"/>
    <property type="match status" value="1"/>
</dbReference>
<dbReference type="Pfam" id="PF12697">
    <property type="entry name" value="Abhydrolase_6"/>
    <property type="match status" value="1"/>
</dbReference>
<dbReference type="PANTHER" id="PTHR37017">
    <property type="entry name" value="AB HYDROLASE-1 DOMAIN-CONTAINING PROTEIN-RELATED"/>
    <property type="match status" value="1"/>
</dbReference>
<sequence>MLLKKILMIVACLSVNVSVAANTMQTHPTLLLVHGALLTSGIWAPVQSYLQNHHYNVVTVDIPGRAEDDISAKEATLYQAAKKVCDVARMQYGPVILVGHSQGGAVINQAINECETKIKALIYVAAVVPLNGEKPYQLLSEEDNEHFDSCTQLDEKSGLYKINYNGPLKEMFMADASLEQVQHATANMVPEPIIIGENLLHFPEDTFEKIPKFYIETTEDKIISPKTQQRMRSRIHFIHSYSLQSSHSPFISKSKQLSRLLMGIADHYTIDD</sequence>
<reference evidence="3 4" key="1">
    <citation type="submission" date="2018-06" db="EMBL/GenBank/DDBJ databases">
        <authorList>
            <consortium name="Pathogen Informatics"/>
            <person name="Doyle S."/>
        </authorList>
    </citation>
    <scope>NUCLEOTIDE SEQUENCE [LARGE SCALE GENOMIC DNA]</scope>
    <source>
        <strain evidence="3 4">NCTC13315</strain>
    </source>
</reference>
<dbReference type="GO" id="GO:0016740">
    <property type="term" value="F:transferase activity"/>
    <property type="evidence" value="ECO:0007669"/>
    <property type="project" value="UniProtKB-KW"/>
</dbReference>
<organism evidence="3 4">
    <name type="scientific">Legionella beliardensis</name>
    <dbReference type="NCBI Taxonomy" id="91822"/>
    <lineage>
        <taxon>Bacteria</taxon>
        <taxon>Pseudomonadati</taxon>
        <taxon>Pseudomonadota</taxon>
        <taxon>Gammaproteobacteria</taxon>
        <taxon>Legionellales</taxon>
        <taxon>Legionellaceae</taxon>
        <taxon>Legionella</taxon>
    </lineage>
</organism>
<evidence type="ECO:0000259" key="2">
    <source>
        <dbReference type="Pfam" id="PF12697"/>
    </source>
</evidence>
<keyword evidence="3" id="KW-0808">Transferase</keyword>
<dbReference type="InterPro" id="IPR000073">
    <property type="entry name" value="AB_hydrolase_1"/>
</dbReference>
<feature type="chain" id="PRO_5016665543" evidence="1">
    <location>
        <begin position="21"/>
        <end position="272"/>
    </location>
</feature>
<dbReference type="EMBL" id="UGNV01000001">
    <property type="protein sequence ID" value="STX29183.1"/>
    <property type="molecule type" value="Genomic_DNA"/>
</dbReference>
<evidence type="ECO:0000313" key="4">
    <source>
        <dbReference type="Proteomes" id="UP000254968"/>
    </source>
</evidence>
<dbReference type="OrthoDB" id="8680283at2"/>
<evidence type="ECO:0000313" key="3">
    <source>
        <dbReference type="EMBL" id="STX29183.1"/>
    </source>
</evidence>
<evidence type="ECO:0000256" key="1">
    <source>
        <dbReference type="SAM" id="SignalP"/>
    </source>
</evidence>
<keyword evidence="1" id="KW-0732">Signal</keyword>
<dbReference type="SUPFAM" id="SSF53474">
    <property type="entry name" value="alpha/beta-Hydrolases"/>
    <property type="match status" value="1"/>
</dbReference>
<dbReference type="InterPro" id="IPR029058">
    <property type="entry name" value="AB_hydrolase_fold"/>
</dbReference>
<keyword evidence="4" id="KW-1185">Reference proteome</keyword>
<dbReference type="Proteomes" id="UP000254968">
    <property type="component" value="Unassembled WGS sequence"/>
</dbReference>
<protein>
    <submittedName>
        <fullName evidence="3">Acetoin dehydrogenase E2 subunit dihydrolipoyllysine-residue acetyltransferase</fullName>
    </submittedName>
</protein>
<dbReference type="InterPro" id="IPR052897">
    <property type="entry name" value="Sec-Metab_Biosynth_Hydrolase"/>
</dbReference>
<gene>
    <name evidence="3" type="ORF">NCTC13315_01720</name>
</gene>
<dbReference type="Gene3D" id="3.40.50.1820">
    <property type="entry name" value="alpha/beta hydrolase"/>
    <property type="match status" value="1"/>
</dbReference>
<feature type="domain" description="AB hydrolase-1" evidence="2">
    <location>
        <begin position="30"/>
        <end position="253"/>
    </location>
</feature>
<proteinExistence type="predicted"/>
<accession>A0A378I2G7</accession>